<reference evidence="4 5" key="1">
    <citation type="submission" date="2019-09" db="EMBL/GenBank/DDBJ databases">
        <authorList>
            <person name="Chandra G."/>
            <person name="Truman W A."/>
        </authorList>
    </citation>
    <scope>NUCLEOTIDE SEQUENCE [LARGE SCALE GENOMIC DNA]</scope>
    <source>
        <strain evidence="4">PS704</strain>
    </source>
</reference>
<proteinExistence type="predicted"/>
<accession>A0A5E7A3N6</accession>
<dbReference type="Gene3D" id="2.40.50.100">
    <property type="match status" value="1"/>
</dbReference>
<dbReference type="EMBL" id="CABVHP010000001">
    <property type="protein sequence ID" value="VVN70373.1"/>
    <property type="molecule type" value="Genomic_DNA"/>
</dbReference>
<dbReference type="PANTHER" id="PTHR30386:SF28">
    <property type="entry name" value="EXPORTED PROTEIN"/>
    <property type="match status" value="1"/>
</dbReference>
<keyword evidence="1" id="KW-0175">Coiled coil</keyword>
<name>A0A5E7A3N6_PSEFL</name>
<dbReference type="InterPro" id="IPR050739">
    <property type="entry name" value="MFP"/>
</dbReference>
<dbReference type="Gene3D" id="2.40.30.170">
    <property type="match status" value="1"/>
</dbReference>
<sequence length="424" mass="46886">MIPKTPLFRLEALASRQGDWLGDIVLVRPVSFTVLTLIAVLFAALVVTFFICGSYTKRSTVPGQLVPSSGQLKIYSPQYGVVLERFVDEGQSVKQGEQLFLLSSERFAGNLGPIQAEVSDQLAQRHRSLGEELTKQKQLQAEERQSLKSKLESLRQELVTLAKQAASQEKLVQLATNAAGRYQGLMDKGYISMDQLQQRQAELLSQRQTLQGLARETTALTQQLVERRHEFSGLSALHENQLASIQRSLSSVQQELIESEAKRTLIITAPQEGVATAILVEAGQTVDSSRSLMSIVPANSRLQVELYAPSKAIGFVRKGDPVMVRYQAYPYQKFGQHRGNVLSLSKATMSAAELASMTGSVPGLGLSGEQIYRIRVDIEAQSVLAYGKPRPLQTGMLVDADILHETRRLYEWVLEPLYSLTGKL</sequence>
<feature type="coiled-coil region" evidence="1">
    <location>
        <begin position="137"/>
        <end position="213"/>
    </location>
</feature>
<dbReference type="SUPFAM" id="SSF111369">
    <property type="entry name" value="HlyD-like secretion proteins"/>
    <property type="match status" value="1"/>
</dbReference>
<keyword evidence="2" id="KW-1133">Transmembrane helix</keyword>
<keyword evidence="2" id="KW-0472">Membrane</keyword>
<feature type="domain" description="AprE-like beta-barrel" evidence="3">
    <location>
        <begin position="303"/>
        <end position="403"/>
    </location>
</feature>
<protein>
    <submittedName>
        <fullName evidence="4">Colicin V secretion protein CvaA</fullName>
    </submittedName>
</protein>
<keyword evidence="2" id="KW-0812">Transmembrane</keyword>
<feature type="transmembrane region" description="Helical" evidence="2">
    <location>
        <begin position="30"/>
        <end position="52"/>
    </location>
</feature>
<dbReference type="AlphaFoldDB" id="A0A5E7A3N6"/>
<dbReference type="PRINTS" id="PR01490">
    <property type="entry name" value="RTXTOXIND"/>
</dbReference>
<evidence type="ECO:0000313" key="4">
    <source>
        <dbReference type="EMBL" id="VVN70373.1"/>
    </source>
</evidence>
<evidence type="ECO:0000313" key="5">
    <source>
        <dbReference type="Proteomes" id="UP000326557"/>
    </source>
</evidence>
<gene>
    <name evidence="4" type="primary">cvaA</name>
    <name evidence="4" type="ORF">PS704_00383</name>
</gene>
<evidence type="ECO:0000256" key="1">
    <source>
        <dbReference type="SAM" id="Coils"/>
    </source>
</evidence>
<dbReference type="InterPro" id="IPR058982">
    <property type="entry name" value="Beta-barrel_AprE"/>
</dbReference>
<organism evidence="4 5">
    <name type="scientific">Pseudomonas fluorescens</name>
    <dbReference type="NCBI Taxonomy" id="294"/>
    <lineage>
        <taxon>Bacteria</taxon>
        <taxon>Pseudomonadati</taxon>
        <taxon>Pseudomonadota</taxon>
        <taxon>Gammaproteobacteria</taxon>
        <taxon>Pseudomonadales</taxon>
        <taxon>Pseudomonadaceae</taxon>
        <taxon>Pseudomonas</taxon>
    </lineage>
</organism>
<evidence type="ECO:0000256" key="2">
    <source>
        <dbReference type="SAM" id="Phobius"/>
    </source>
</evidence>
<dbReference type="Proteomes" id="UP000326557">
    <property type="component" value="Unassembled WGS sequence"/>
</dbReference>
<dbReference type="Pfam" id="PF26002">
    <property type="entry name" value="Beta-barrel_AprE"/>
    <property type="match status" value="1"/>
</dbReference>
<dbReference type="PANTHER" id="PTHR30386">
    <property type="entry name" value="MEMBRANE FUSION SUBUNIT OF EMRAB-TOLC MULTIDRUG EFFLUX PUMP"/>
    <property type="match status" value="1"/>
</dbReference>
<evidence type="ECO:0000259" key="3">
    <source>
        <dbReference type="Pfam" id="PF26002"/>
    </source>
</evidence>